<name>A0A453CGX3_AEGTS</name>
<sequence length="199" mass="21733">MFSAEFFLNVHVVMDGYVDGIVMSCKLHAEQIYIFVGTKSENYIWDPNFSNSSEYELGPCAVWGGAVGSERRITIGRRSMPSRSASSSAPSQWGVAIGEGRRPTTGRRSRSSRSASSRFPWTGSLKLKIGHIVLVLSGWRYCGLMSLEQSDPSKIGAKILGVKGIVVARSMSTAIARHGVHGPFCCIFCFSANMFLLDP</sequence>
<evidence type="ECO:0000313" key="2">
    <source>
        <dbReference type="EnsemblPlants" id="AET2Gv20840200.9"/>
    </source>
</evidence>
<proteinExistence type="predicted"/>
<feature type="region of interest" description="Disordered" evidence="1">
    <location>
        <begin position="78"/>
        <end position="118"/>
    </location>
</feature>
<reference evidence="2" key="5">
    <citation type="journal article" date="2021" name="G3 (Bethesda)">
        <title>Aegilops tauschii genome assembly Aet v5.0 features greater sequence contiguity and improved annotation.</title>
        <authorList>
            <person name="Wang L."/>
            <person name="Zhu T."/>
            <person name="Rodriguez J.C."/>
            <person name="Deal K.R."/>
            <person name="Dubcovsky J."/>
            <person name="McGuire P.E."/>
            <person name="Lux T."/>
            <person name="Spannagl M."/>
            <person name="Mayer K.F.X."/>
            <person name="Baldrich P."/>
            <person name="Meyers B.C."/>
            <person name="Huo N."/>
            <person name="Gu Y.Q."/>
            <person name="Zhou H."/>
            <person name="Devos K.M."/>
            <person name="Bennetzen J.L."/>
            <person name="Unver T."/>
            <person name="Budak H."/>
            <person name="Gulick P.J."/>
            <person name="Galiba G."/>
            <person name="Kalapos B."/>
            <person name="Nelson D.R."/>
            <person name="Li P."/>
            <person name="You F.M."/>
            <person name="Luo M.C."/>
            <person name="Dvorak J."/>
        </authorList>
    </citation>
    <scope>NUCLEOTIDE SEQUENCE [LARGE SCALE GENOMIC DNA]</scope>
    <source>
        <strain evidence="2">cv. AL8/78</strain>
    </source>
</reference>
<dbReference type="AlphaFoldDB" id="A0A453CGX3"/>
<dbReference type="EnsemblPlants" id="AET2Gv20840200.9">
    <property type="protein sequence ID" value="AET2Gv20840200.9"/>
    <property type="gene ID" value="AET2Gv20840200"/>
</dbReference>
<evidence type="ECO:0000256" key="1">
    <source>
        <dbReference type="SAM" id="MobiDB-lite"/>
    </source>
</evidence>
<feature type="compositionally biased region" description="Low complexity" evidence="1">
    <location>
        <begin position="78"/>
        <end position="91"/>
    </location>
</feature>
<keyword evidence="3" id="KW-1185">Reference proteome</keyword>
<accession>A0A453CGX3</accession>
<reference evidence="2" key="3">
    <citation type="journal article" date="2017" name="Nature">
        <title>Genome sequence of the progenitor of the wheat D genome Aegilops tauschii.</title>
        <authorList>
            <person name="Luo M.C."/>
            <person name="Gu Y.Q."/>
            <person name="Puiu D."/>
            <person name="Wang H."/>
            <person name="Twardziok S.O."/>
            <person name="Deal K.R."/>
            <person name="Huo N."/>
            <person name="Zhu T."/>
            <person name="Wang L."/>
            <person name="Wang Y."/>
            <person name="McGuire P.E."/>
            <person name="Liu S."/>
            <person name="Long H."/>
            <person name="Ramasamy R.K."/>
            <person name="Rodriguez J.C."/>
            <person name="Van S.L."/>
            <person name="Yuan L."/>
            <person name="Wang Z."/>
            <person name="Xia Z."/>
            <person name="Xiao L."/>
            <person name="Anderson O.D."/>
            <person name="Ouyang S."/>
            <person name="Liang Y."/>
            <person name="Zimin A.V."/>
            <person name="Pertea G."/>
            <person name="Qi P."/>
            <person name="Bennetzen J.L."/>
            <person name="Dai X."/>
            <person name="Dawson M.W."/>
            <person name="Muller H.G."/>
            <person name="Kugler K."/>
            <person name="Rivarola-Duarte L."/>
            <person name="Spannagl M."/>
            <person name="Mayer K.F.X."/>
            <person name="Lu F.H."/>
            <person name="Bevan M.W."/>
            <person name="Leroy P."/>
            <person name="Li P."/>
            <person name="You F.M."/>
            <person name="Sun Q."/>
            <person name="Liu Z."/>
            <person name="Lyons E."/>
            <person name="Wicker T."/>
            <person name="Salzberg S.L."/>
            <person name="Devos K.M."/>
            <person name="Dvorak J."/>
        </authorList>
    </citation>
    <scope>NUCLEOTIDE SEQUENCE [LARGE SCALE GENOMIC DNA]</scope>
    <source>
        <strain evidence="2">cv. AL8/78</strain>
    </source>
</reference>
<evidence type="ECO:0000313" key="3">
    <source>
        <dbReference type="Proteomes" id="UP000015105"/>
    </source>
</evidence>
<dbReference type="Proteomes" id="UP000015105">
    <property type="component" value="Chromosome 2D"/>
</dbReference>
<organism evidence="2 3">
    <name type="scientific">Aegilops tauschii subsp. strangulata</name>
    <name type="common">Goatgrass</name>
    <dbReference type="NCBI Taxonomy" id="200361"/>
    <lineage>
        <taxon>Eukaryota</taxon>
        <taxon>Viridiplantae</taxon>
        <taxon>Streptophyta</taxon>
        <taxon>Embryophyta</taxon>
        <taxon>Tracheophyta</taxon>
        <taxon>Spermatophyta</taxon>
        <taxon>Magnoliopsida</taxon>
        <taxon>Liliopsida</taxon>
        <taxon>Poales</taxon>
        <taxon>Poaceae</taxon>
        <taxon>BOP clade</taxon>
        <taxon>Pooideae</taxon>
        <taxon>Triticodae</taxon>
        <taxon>Triticeae</taxon>
        <taxon>Triticinae</taxon>
        <taxon>Aegilops</taxon>
    </lineage>
</organism>
<reference evidence="3" key="2">
    <citation type="journal article" date="2017" name="Nat. Plants">
        <title>The Aegilops tauschii genome reveals multiple impacts of transposons.</title>
        <authorList>
            <person name="Zhao G."/>
            <person name="Zou C."/>
            <person name="Li K."/>
            <person name="Wang K."/>
            <person name="Li T."/>
            <person name="Gao L."/>
            <person name="Zhang X."/>
            <person name="Wang H."/>
            <person name="Yang Z."/>
            <person name="Liu X."/>
            <person name="Jiang W."/>
            <person name="Mao L."/>
            <person name="Kong X."/>
            <person name="Jiao Y."/>
            <person name="Jia J."/>
        </authorList>
    </citation>
    <scope>NUCLEOTIDE SEQUENCE [LARGE SCALE GENOMIC DNA]</scope>
    <source>
        <strain evidence="3">cv. AL8/78</strain>
    </source>
</reference>
<reference evidence="2" key="4">
    <citation type="submission" date="2019-03" db="UniProtKB">
        <authorList>
            <consortium name="EnsemblPlants"/>
        </authorList>
    </citation>
    <scope>IDENTIFICATION</scope>
</reference>
<dbReference type="Gramene" id="AET2Gv20840200.9">
    <property type="protein sequence ID" value="AET2Gv20840200.9"/>
    <property type="gene ID" value="AET2Gv20840200"/>
</dbReference>
<protein>
    <submittedName>
        <fullName evidence="2">Uncharacterized protein</fullName>
    </submittedName>
</protein>
<reference evidence="3" key="1">
    <citation type="journal article" date="2014" name="Science">
        <title>Ancient hybridizations among the ancestral genomes of bread wheat.</title>
        <authorList>
            <consortium name="International Wheat Genome Sequencing Consortium,"/>
            <person name="Marcussen T."/>
            <person name="Sandve S.R."/>
            <person name="Heier L."/>
            <person name="Spannagl M."/>
            <person name="Pfeifer M."/>
            <person name="Jakobsen K.S."/>
            <person name="Wulff B.B."/>
            <person name="Steuernagel B."/>
            <person name="Mayer K.F."/>
            <person name="Olsen O.A."/>
        </authorList>
    </citation>
    <scope>NUCLEOTIDE SEQUENCE [LARGE SCALE GENOMIC DNA]</scope>
    <source>
        <strain evidence="3">cv. AL8/78</strain>
    </source>
</reference>